<dbReference type="SUPFAM" id="SSF56784">
    <property type="entry name" value="HAD-like"/>
    <property type="match status" value="1"/>
</dbReference>
<feature type="transmembrane region" description="Helical" evidence="11">
    <location>
        <begin position="92"/>
        <end position="108"/>
    </location>
</feature>
<dbReference type="SUPFAM" id="SSF81653">
    <property type="entry name" value="Calcium ATPase, transduction domain A"/>
    <property type="match status" value="1"/>
</dbReference>
<dbReference type="CDD" id="cd02080">
    <property type="entry name" value="P-type_ATPase_cation"/>
    <property type="match status" value="1"/>
</dbReference>
<accession>A0ABW5UAD1</accession>
<keyword evidence="5" id="KW-0547">Nucleotide-binding</keyword>
<dbReference type="Gene3D" id="2.70.150.10">
    <property type="entry name" value="Calcium-transporting ATPase, cytoplasmic transduction domain A"/>
    <property type="match status" value="1"/>
</dbReference>
<feature type="transmembrane region" description="Helical" evidence="11">
    <location>
        <begin position="699"/>
        <end position="723"/>
    </location>
</feature>
<dbReference type="InterPro" id="IPR023298">
    <property type="entry name" value="ATPase_P-typ_TM_dom_sf"/>
</dbReference>
<feature type="transmembrane region" description="Helical" evidence="11">
    <location>
        <begin position="729"/>
        <end position="747"/>
    </location>
</feature>
<evidence type="ECO:0000256" key="5">
    <source>
        <dbReference type="ARBA" id="ARBA00022741"/>
    </source>
</evidence>
<dbReference type="InterPro" id="IPR050510">
    <property type="entry name" value="Cation_transp_ATPase_P-type"/>
</dbReference>
<dbReference type="PANTHER" id="PTHR43294:SF21">
    <property type="entry name" value="CATION TRANSPORTING ATPASE"/>
    <property type="match status" value="1"/>
</dbReference>
<dbReference type="InterPro" id="IPR023299">
    <property type="entry name" value="ATPase_P-typ_cyto_dom_N"/>
</dbReference>
<dbReference type="EMBL" id="JBHUMB010000006">
    <property type="protein sequence ID" value="MFD2742864.1"/>
    <property type="molecule type" value="Genomic_DNA"/>
</dbReference>
<evidence type="ECO:0000313" key="14">
    <source>
        <dbReference type="Proteomes" id="UP001597418"/>
    </source>
</evidence>
<dbReference type="SUPFAM" id="SSF81665">
    <property type="entry name" value="Calcium ATPase, transmembrane domain M"/>
    <property type="match status" value="1"/>
</dbReference>
<dbReference type="SFLD" id="SFLDF00027">
    <property type="entry name" value="p-type_atpase"/>
    <property type="match status" value="1"/>
</dbReference>
<feature type="region of interest" description="Disordered" evidence="10">
    <location>
        <begin position="175"/>
        <end position="195"/>
    </location>
</feature>
<proteinExistence type="inferred from homology"/>
<evidence type="ECO:0000256" key="7">
    <source>
        <dbReference type="ARBA" id="ARBA00022967"/>
    </source>
</evidence>
<evidence type="ECO:0000256" key="4">
    <source>
        <dbReference type="ARBA" id="ARBA00022692"/>
    </source>
</evidence>
<keyword evidence="14" id="KW-1185">Reference proteome</keyword>
<comment type="caution">
    <text evidence="13">The sequence shown here is derived from an EMBL/GenBank/DDBJ whole genome shotgun (WGS) entry which is preliminary data.</text>
</comment>
<keyword evidence="4 11" id="KW-0812">Transmembrane</keyword>
<evidence type="ECO:0000259" key="12">
    <source>
        <dbReference type="SMART" id="SM00831"/>
    </source>
</evidence>
<evidence type="ECO:0000256" key="6">
    <source>
        <dbReference type="ARBA" id="ARBA00022840"/>
    </source>
</evidence>
<evidence type="ECO:0000256" key="3">
    <source>
        <dbReference type="ARBA" id="ARBA00022475"/>
    </source>
</evidence>
<dbReference type="InterPro" id="IPR044492">
    <property type="entry name" value="P_typ_ATPase_HD_dom"/>
</dbReference>
<feature type="transmembrane region" description="Helical" evidence="11">
    <location>
        <begin position="767"/>
        <end position="790"/>
    </location>
</feature>
<keyword evidence="3" id="KW-1003">Cell membrane</keyword>
<evidence type="ECO:0000256" key="9">
    <source>
        <dbReference type="ARBA" id="ARBA00023136"/>
    </source>
</evidence>
<sequence>MANSTQEGKAKSEYWHAQDVDTVLTKLGADSLEGLKKATVDKLLEKHGRNELPQKKKESTFIRFIKHFHDVLIYVLLAAAVVTTILGHYTDTIVIILVAIINAAIGFVQEGKAEKALESIKGILSLKATVLRDGKREEIDATEVVLGDIVLLSAGDKVPADLRLFESDNLKIEESALTGESESSEKNTEPLEEDIDLGDRNNMAYTSTTVTNGTGKGVVTAIGKNTEIGKINQMMSDVTQLTTPLLRQTAQFGKTIALATLVLAAATFAYGYYLRDYDTEELLMSVIGLAVAAIPEGLPAILSIILAIGVQNLAKRNAIVRNLPSVETLGSVSVICSDKTGTLTRNEMTVKNLVLTDEQYEVTGIGYSPEEGEIQQNEKTVKVEEEDNLQELLRCIYICNEASLDQDKNGEWSIKGDPTEGALVTVYEKSGLEKEKPKRESTIPFDSDYKYMATLIEQDGEGVVYVKGAPDRLIEMANKQLGKDGEEIDMDASYWEKQVSALAKEGKRLIAAAYKKMPSSGSKIDHDEVEDGLVMIGLAGIIDPPRDEAIEAIKVCSDAGIRVKMITGDHVDTAKAIGKEMGIGDGEKACRGADLEKMNDEEMRNAVKEYDIFARTSPEHKLRLVEALQAEGRICAMTGDGVNDAPALKKADVGIAMGIKGTEVTKDASQMVLADDNFRTIVDAVEEGRRIYDNLKKTILFILPTNGAESLLIMASILFGYIMPMTPLQILWVNMVTSVTVSLALAFEDMEIGTMKRPPRKEKEPLLSGYFIWRILFVSVLIGGGTLYLVQHLSAQGVENGTIRTITMQTIVIAQLFHLFNCRSIHGTAFDSKFFTNKAIYIVAVILFVLQAAITYLPFMNEVFDTKPLALSFWQYPVYLGVVVFVIVEIEKWIVRKFVLSKKEEQTA</sequence>
<dbReference type="SFLD" id="SFLDS00003">
    <property type="entry name" value="Haloacid_Dehalogenase"/>
    <property type="match status" value="1"/>
</dbReference>
<dbReference type="Pfam" id="PF13246">
    <property type="entry name" value="Cation_ATPase"/>
    <property type="match status" value="1"/>
</dbReference>
<dbReference type="InterPro" id="IPR004014">
    <property type="entry name" value="ATPase_P-typ_cation-transptr_N"/>
</dbReference>
<comment type="similarity">
    <text evidence="2">Belongs to the cation transport ATPase (P-type) (TC 3.A.3) family. Type IIA subfamily.</text>
</comment>
<comment type="subcellular location">
    <subcellularLocation>
        <location evidence="1">Cell membrane</location>
        <topology evidence="1">Multi-pass membrane protein</topology>
    </subcellularLocation>
</comment>
<dbReference type="Pfam" id="PF00689">
    <property type="entry name" value="Cation_ATPase_C"/>
    <property type="match status" value="1"/>
</dbReference>
<reference evidence="14" key="1">
    <citation type="journal article" date="2019" name="Int. J. Syst. Evol. Microbiol.">
        <title>The Global Catalogue of Microorganisms (GCM) 10K type strain sequencing project: providing services to taxonomists for standard genome sequencing and annotation.</title>
        <authorList>
            <consortium name="The Broad Institute Genomics Platform"/>
            <consortium name="The Broad Institute Genome Sequencing Center for Infectious Disease"/>
            <person name="Wu L."/>
            <person name="Ma J."/>
        </authorList>
    </citation>
    <scope>NUCLEOTIDE SEQUENCE [LARGE SCALE GENOMIC DNA]</scope>
    <source>
        <strain evidence="14">KCTC 42247</strain>
    </source>
</reference>
<dbReference type="SFLD" id="SFLDG00002">
    <property type="entry name" value="C1.7:_P-type_atpase_like"/>
    <property type="match status" value="1"/>
</dbReference>
<dbReference type="Gene3D" id="3.40.1110.10">
    <property type="entry name" value="Calcium-transporting ATPase, cytoplasmic domain N"/>
    <property type="match status" value="1"/>
</dbReference>
<dbReference type="InterPro" id="IPR008250">
    <property type="entry name" value="ATPase_P-typ_transduc_dom_A_sf"/>
</dbReference>
<dbReference type="InterPro" id="IPR006068">
    <property type="entry name" value="ATPase_P-typ_cation-transptr_C"/>
</dbReference>
<dbReference type="Proteomes" id="UP001597418">
    <property type="component" value="Unassembled WGS sequence"/>
</dbReference>
<dbReference type="PROSITE" id="PS00154">
    <property type="entry name" value="ATPASE_E1_E2"/>
    <property type="match status" value="1"/>
</dbReference>
<feature type="transmembrane region" description="Helical" evidence="11">
    <location>
        <begin position="255"/>
        <end position="274"/>
    </location>
</feature>
<dbReference type="RefSeq" id="WP_066754704.1">
    <property type="nucleotide sequence ID" value="NZ_JBHUMB010000006.1"/>
</dbReference>
<evidence type="ECO:0000256" key="1">
    <source>
        <dbReference type="ARBA" id="ARBA00004651"/>
    </source>
</evidence>
<dbReference type="InterPro" id="IPR036412">
    <property type="entry name" value="HAD-like_sf"/>
</dbReference>
<keyword evidence="7" id="KW-1278">Translocase</keyword>
<dbReference type="SUPFAM" id="SSF81660">
    <property type="entry name" value="Metal cation-transporting ATPase, ATP-binding domain N"/>
    <property type="match status" value="1"/>
</dbReference>
<dbReference type="PANTHER" id="PTHR43294">
    <property type="entry name" value="SODIUM/POTASSIUM-TRANSPORTING ATPASE SUBUNIT ALPHA"/>
    <property type="match status" value="1"/>
</dbReference>
<feature type="transmembrane region" description="Helical" evidence="11">
    <location>
        <begin position="840"/>
        <end position="859"/>
    </location>
</feature>
<dbReference type="InterPro" id="IPR001757">
    <property type="entry name" value="P_typ_ATPase"/>
</dbReference>
<dbReference type="InterPro" id="IPR018303">
    <property type="entry name" value="ATPase_P-typ_P_site"/>
</dbReference>
<dbReference type="Pfam" id="PF00122">
    <property type="entry name" value="E1-E2_ATPase"/>
    <property type="match status" value="1"/>
</dbReference>
<dbReference type="Gene3D" id="3.40.50.1000">
    <property type="entry name" value="HAD superfamily/HAD-like"/>
    <property type="match status" value="1"/>
</dbReference>
<feature type="transmembrane region" description="Helical" evidence="11">
    <location>
        <begin position="802"/>
        <end position="820"/>
    </location>
</feature>
<gene>
    <name evidence="13" type="ORF">ACFSQ6_05595</name>
</gene>
<keyword evidence="9 11" id="KW-0472">Membrane</keyword>
<organism evidence="13 14">
    <name type="scientific">Sphingobacterium populi</name>
    <dbReference type="NCBI Taxonomy" id="1812824"/>
    <lineage>
        <taxon>Bacteria</taxon>
        <taxon>Pseudomonadati</taxon>
        <taxon>Bacteroidota</taxon>
        <taxon>Sphingobacteriia</taxon>
        <taxon>Sphingobacteriales</taxon>
        <taxon>Sphingobacteriaceae</taxon>
        <taxon>Sphingobacterium</taxon>
    </lineage>
</organism>
<dbReference type="InterPro" id="IPR023214">
    <property type="entry name" value="HAD_sf"/>
</dbReference>
<keyword evidence="6" id="KW-0067">ATP-binding</keyword>
<name>A0ABW5UAD1_9SPHI</name>
<dbReference type="NCBIfam" id="TIGR01494">
    <property type="entry name" value="ATPase_P-type"/>
    <property type="match status" value="2"/>
</dbReference>
<dbReference type="PRINTS" id="PR00119">
    <property type="entry name" value="CATATPASE"/>
</dbReference>
<evidence type="ECO:0000256" key="11">
    <source>
        <dbReference type="SAM" id="Phobius"/>
    </source>
</evidence>
<evidence type="ECO:0000256" key="10">
    <source>
        <dbReference type="SAM" id="MobiDB-lite"/>
    </source>
</evidence>
<dbReference type="Gene3D" id="1.20.1110.10">
    <property type="entry name" value="Calcium-transporting ATPase, transmembrane domain"/>
    <property type="match status" value="1"/>
</dbReference>
<protein>
    <submittedName>
        <fullName evidence="13">Cation-transporting P-type ATPase</fullName>
    </submittedName>
</protein>
<dbReference type="PRINTS" id="PR00120">
    <property type="entry name" value="HATPASE"/>
</dbReference>
<feature type="transmembrane region" description="Helical" evidence="11">
    <location>
        <begin position="286"/>
        <end position="308"/>
    </location>
</feature>
<keyword evidence="8 11" id="KW-1133">Transmembrane helix</keyword>
<evidence type="ECO:0000313" key="13">
    <source>
        <dbReference type="EMBL" id="MFD2742864.1"/>
    </source>
</evidence>
<evidence type="ECO:0000256" key="8">
    <source>
        <dbReference type="ARBA" id="ARBA00022989"/>
    </source>
</evidence>
<dbReference type="Pfam" id="PF00690">
    <property type="entry name" value="Cation_ATPase_N"/>
    <property type="match status" value="1"/>
</dbReference>
<evidence type="ECO:0000256" key="2">
    <source>
        <dbReference type="ARBA" id="ARBA00005675"/>
    </source>
</evidence>
<dbReference type="SMART" id="SM00831">
    <property type="entry name" value="Cation_ATPase_N"/>
    <property type="match status" value="1"/>
</dbReference>
<feature type="transmembrane region" description="Helical" evidence="11">
    <location>
        <begin position="64"/>
        <end position="86"/>
    </location>
</feature>
<dbReference type="InterPro" id="IPR059000">
    <property type="entry name" value="ATPase_P-type_domA"/>
</dbReference>
<feature type="transmembrane region" description="Helical" evidence="11">
    <location>
        <begin position="871"/>
        <end position="888"/>
    </location>
</feature>
<feature type="domain" description="Cation-transporting P-type ATPase N-terminal" evidence="12">
    <location>
        <begin position="14"/>
        <end position="88"/>
    </location>
</feature>